<keyword evidence="6" id="KW-1185">Reference proteome</keyword>
<dbReference type="Gene3D" id="3.80.10.10">
    <property type="entry name" value="Ribonuclease Inhibitor"/>
    <property type="match status" value="2"/>
</dbReference>
<feature type="region of interest" description="Disordered" evidence="4">
    <location>
        <begin position="189"/>
        <end position="227"/>
    </location>
</feature>
<keyword evidence="2" id="KW-0963">Cytoplasm</keyword>
<reference evidence="5 6" key="1">
    <citation type="submission" date="2023-05" db="EMBL/GenBank/DDBJ databases">
        <title>A 100% complete, gapless, phased diploid assembly of the Scenedesmus obliquus UTEX 3031 genome.</title>
        <authorList>
            <person name="Biondi T.C."/>
            <person name="Hanschen E.R."/>
            <person name="Kwon T."/>
            <person name="Eng W."/>
            <person name="Kruse C.P.S."/>
            <person name="Koehler S.I."/>
            <person name="Kunde Y."/>
            <person name="Gleasner C.D."/>
            <person name="You Mak K.T."/>
            <person name="Polle J."/>
            <person name="Hovde B.T."/>
            <person name="Starkenburg S.R."/>
        </authorList>
    </citation>
    <scope>NUCLEOTIDE SEQUENCE [LARGE SCALE GENOMIC DNA]</scope>
    <source>
        <strain evidence="5 6">DOE0152z</strain>
    </source>
</reference>
<dbReference type="Proteomes" id="UP001244341">
    <property type="component" value="Chromosome 9b"/>
</dbReference>
<sequence>MTTLQHLTLNHIVPHLTPGFVAQLGSSLTSLQSLELKSCGLAGKHLQGLTPLVQRGLCSLDLFDNPGIGGDVEGSNKALQMWAGTAAPAAPVAAENKCDAETVQAVGQLQQLQQLVLEEAVGPATPPAAFAALAGLTNLELLDISGGPTGCLEELFGSATDGALPAATPQDVSTARAAAAGWHGLRVKWSGRGRPPAGFRQPQQRRSCSSASAGSSRCSSPRVTCGGDTPACGSARCSLRSSLDMQAGAGVGVSDACLSAIVAHCSQLQDLDISHNHVGPDGIALLHALPGLTHLNISCQQPNLSDAAAAALVQLRQLKGLDVGGNSFSKPCEVQLQQQREGSGAGGKLVRLTGCGMRSKLGEPWEQQHVHVVVPGRQSGGGSKPGSPKKVQQQQQHGVMQ</sequence>
<feature type="region of interest" description="Disordered" evidence="4">
    <location>
        <begin position="375"/>
        <end position="401"/>
    </location>
</feature>
<evidence type="ECO:0000313" key="5">
    <source>
        <dbReference type="EMBL" id="WIA18215.1"/>
    </source>
</evidence>
<keyword evidence="3" id="KW-0206">Cytoskeleton</keyword>
<dbReference type="PANTHER" id="PTHR24107:SF2">
    <property type="entry name" value="NLR FAMILY CARD DOMAIN CONTAINING 3"/>
    <property type="match status" value="1"/>
</dbReference>
<name>A0ABY8UAI8_TETOB</name>
<dbReference type="EMBL" id="CP126216">
    <property type="protein sequence ID" value="WIA18215.1"/>
    <property type="molecule type" value="Genomic_DNA"/>
</dbReference>
<accession>A0ABY8UAI8</accession>
<evidence type="ECO:0000256" key="3">
    <source>
        <dbReference type="ARBA" id="ARBA00023212"/>
    </source>
</evidence>
<dbReference type="PANTHER" id="PTHR24107">
    <property type="entry name" value="YNEIN REGULATORY COMPLEX SUBUNIT 5"/>
    <property type="match status" value="1"/>
</dbReference>
<dbReference type="InterPro" id="IPR052410">
    <property type="entry name" value="DRC5"/>
</dbReference>
<proteinExistence type="predicted"/>
<comment type="subcellular location">
    <subcellularLocation>
        <location evidence="1">Cytoplasm</location>
        <location evidence="1">Cytoskeleton</location>
        <location evidence="1">Cilium axoneme</location>
    </subcellularLocation>
</comment>
<evidence type="ECO:0000256" key="1">
    <source>
        <dbReference type="ARBA" id="ARBA00004430"/>
    </source>
</evidence>
<evidence type="ECO:0000256" key="2">
    <source>
        <dbReference type="ARBA" id="ARBA00022490"/>
    </source>
</evidence>
<feature type="compositionally biased region" description="Low complexity" evidence="4">
    <location>
        <begin position="200"/>
        <end position="222"/>
    </location>
</feature>
<evidence type="ECO:0000256" key="4">
    <source>
        <dbReference type="SAM" id="MobiDB-lite"/>
    </source>
</evidence>
<evidence type="ECO:0000313" key="6">
    <source>
        <dbReference type="Proteomes" id="UP001244341"/>
    </source>
</evidence>
<gene>
    <name evidence="5" type="ORF">OEZ85_009687</name>
</gene>
<dbReference type="InterPro" id="IPR032675">
    <property type="entry name" value="LRR_dom_sf"/>
</dbReference>
<feature type="compositionally biased region" description="Low complexity" evidence="4">
    <location>
        <begin position="385"/>
        <end position="401"/>
    </location>
</feature>
<protein>
    <submittedName>
        <fullName evidence="5">Uncharacterized protein</fullName>
    </submittedName>
</protein>
<dbReference type="SUPFAM" id="SSF52047">
    <property type="entry name" value="RNI-like"/>
    <property type="match status" value="1"/>
</dbReference>
<organism evidence="5 6">
    <name type="scientific">Tetradesmus obliquus</name>
    <name type="common">Green alga</name>
    <name type="synonym">Acutodesmus obliquus</name>
    <dbReference type="NCBI Taxonomy" id="3088"/>
    <lineage>
        <taxon>Eukaryota</taxon>
        <taxon>Viridiplantae</taxon>
        <taxon>Chlorophyta</taxon>
        <taxon>core chlorophytes</taxon>
        <taxon>Chlorophyceae</taxon>
        <taxon>CS clade</taxon>
        <taxon>Sphaeropleales</taxon>
        <taxon>Scenedesmaceae</taxon>
        <taxon>Tetradesmus</taxon>
    </lineage>
</organism>